<dbReference type="PANTHER" id="PTHR43679:SF2">
    <property type="entry name" value="OCTANOYL-[GCVH]:PROTEIN N-OCTANOYLTRANSFERASE"/>
    <property type="match status" value="1"/>
</dbReference>
<dbReference type="Pfam" id="PF21948">
    <property type="entry name" value="LplA-B_cat"/>
    <property type="match status" value="1"/>
</dbReference>
<dbReference type="SUPFAM" id="SSF55681">
    <property type="entry name" value="Class II aaRS and biotin synthetases"/>
    <property type="match status" value="1"/>
</dbReference>
<evidence type="ECO:0000313" key="2">
    <source>
        <dbReference type="EMBL" id="CAB4602004.1"/>
    </source>
</evidence>
<dbReference type="AlphaFoldDB" id="A0A6J6I4K6"/>
<dbReference type="Gene3D" id="3.30.930.10">
    <property type="entry name" value="Bira Bifunctional Protein, Domain 2"/>
    <property type="match status" value="1"/>
</dbReference>
<reference evidence="3" key="1">
    <citation type="submission" date="2020-05" db="EMBL/GenBank/DDBJ databases">
        <authorList>
            <person name="Chiriac C."/>
            <person name="Salcher M."/>
            <person name="Ghai R."/>
            <person name="Kavagutti S V."/>
        </authorList>
    </citation>
    <scope>NUCLEOTIDE SEQUENCE</scope>
</reference>
<evidence type="ECO:0000313" key="3">
    <source>
        <dbReference type="EMBL" id="CAB4621372.1"/>
    </source>
</evidence>
<accession>A0A6J6I4K6</accession>
<protein>
    <submittedName>
        <fullName evidence="3">Unannotated protein</fullName>
    </submittedName>
</protein>
<dbReference type="PANTHER" id="PTHR43679">
    <property type="entry name" value="OCTANOYLTRANSFERASE LIPM-RELATED"/>
    <property type="match status" value="1"/>
</dbReference>
<dbReference type="EMBL" id="CAEZUL010000084">
    <property type="protein sequence ID" value="CAB4602004.1"/>
    <property type="molecule type" value="Genomic_DNA"/>
</dbReference>
<gene>
    <name evidence="2" type="ORF">UFOPK1808_00835</name>
    <name evidence="3" type="ORF">UFOPK1889_00932</name>
</gene>
<feature type="domain" description="BPL/LPL catalytic" evidence="1">
    <location>
        <begin position="25"/>
        <end position="218"/>
    </location>
</feature>
<organism evidence="3">
    <name type="scientific">freshwater metagenome</name>
    <dbReference type="NCBI Taxonomy" id="449393"/>
    <lineage>
        <taxon>unclassified sequences</taxon>
        <taxon>metagenomes</taxon>
        <taxon>ecological metagenomes</taxon>
    </lineage>
</organism>
<dbReference type="InterPro" id="IPR045864">
    <property type="entry name" value="aa-tRNA-synth_II/BPL/LPL"/>
</dbReference>
<name>A0A6J6I4K6_9ZZZZ</name>
<evidence type="ECO:0000259" key="1">
    <source>
        <dbReference type="PROSITE" id="PS51733"/>
    </source>
</evidence>
<proteinExistence type="predicted"/>
<dbReference type="InterPro" id="IPR004143">
    <property type="entry name" value="BPL_LPL_catalytic"/>
</dbReference>
<sequence>MNSAASPWPLHEWNGSASEFHALDLPYERAVWWCRVSEPALILGSTQSETDVNADAAATAGIAITRRRSGGGAVFVHPQESIWIDVTIARDDPFWVDDVATSMTWLGNSFVTALQPWLHTHVFTGAFDAGLDGRAVCFASSSPGEVFAEDKKLVGISQRRGRDGARFQCVVYRTWQPSEWSLLLSDSNVAMRLEQLSVAVIDADPRAVVAAVVAALPQ</sequence>
<dbReference type="PROSITE" id="PS51733">
    <property type="entry name" value="BPL_LPL_CATALYTIC"/>
    <property type="match status" value="1"/>
</dbReference>
<dbReference type="EMBL" id="CAEZUZ010000165">
    <property type="protein sequence ID" value="CAB4621372.1"/>
    <property type="molecule type" value="Genomic_DNA"/>
</dbReference>
<dbReference type="InterPro" id="IPR050664">
    <property type="entry name" value="Octanoyltrans_LipM/LipL"/>
</dbReference>